<dbReference type="EMBL" id="AP024448">
    <property type="protein sequence ID" value="BCS28129.1"/>
    <property type="molecule type" value="Genomic_DNA"/>
</dbReference>
<feature type="domain" description="AB hydrolase-1" evidence="5">
    <location>
        <begin position="142"/>
        <end position="347"/>
    </location>
</feature>
<evidence type="ECO:0000259" key="5">
    <source>
        <dbReference type="Pfam" id="PF00561"/>
    </source>
</evidence>
<dbReference type="PANTHER" id="PTHR43248">
    <property type="entry name" value="2-SUCCINYL-6-HYDROXY-2,4-CYCLOHEXADIENE-1-CARBOXYLATE SYNTHASE"/>
    <property type="match status" value="1"/>
</dbReference>
<dbReference type="RefSeq" id="XP_041560315.1">
    <property type="nucleotide sequence ID" value="XM_041694489.1"/>
</dbReference>
<dbReference type="GO" id="GO:0016787">
    <property type="term" value="F:hydrolase activity"/>
    <property type="evidence" value="ECO:0007669"/>
    <property type="project" value="UniProtKB-KW"/>
</dbReference>
<comment type="similarity">
    <text evidence="1">Belongs to the peptidase S33 family.</text>
</comment>
<keyword evidence="2" id="KW-0378">Hydrolase</keyword>
<reference evidence="7" key="1">
    <citation type="submission" date="2021-01" db="EMBL/GenBank/DDBJ databases">
        <authorList>
            <consortium name="Aspergillus puulaauensis MK2 genome sequencing consortium"/>
            <person name="Kazuki M."/>
            <person name="Futagami T."/>
        </authorList>
    </citation>
    <scope>NUCLEOTIDE SEQUENCE</scope>
    <source>
        <strain evidence="7">MK2</strain>
    </source>
</reference>
<gene>
    <name evidence="7" type="ORF">APUU_61177A</name>
</gene>
<evidence type="ECO:0000256" key="4">
    <source>
        <dbReference type="SAM" id="Phobius"/>
    </source>
</evidence>
<keyword evidence="4" id="KW-0472">Membrane</keyword>
<dbReference type="OrthoDB" id="425534at2759"/>
<organism evidence="7 8">
    <name type="scientific">Aspergillus puulaauensis</name>
    <dbReference type="NCBI Taxonomy" id="1220207"/>
    <lineage>
        <taxon>Eukaryota</taxon>
        <taxon>Fungi</taxon>
        <taxon>Dikarya</taxon>
        <taxon>Ascomycota</taxon>
        <taxon>Pezizomycotina</taxon>
        <taxon>Eurotiomycetes</taxon>
        <taxon>Eurotiomycetidae</taxon>
        <taxon>Eurotiales</taxon>
        <taxon>Aspergillaceae</taxon>
        <taxon>Aspergillus</taxon>
    </lineage>
</organism>
<feature type="compositionally biased region" description="Basic and acidic residues" evidence="3">
    <location>
        <begin position="8"/>
        <end position="18"/>
    </location>
</feature>
<evidence type="ECO:0008006" key="9">
    <source>
        <dbReference type="Google" id="ProtNLM"/>
    </source>
</evidence>
<evidence type="ECO:0000259" key="6">
    <source>
        <dbReference type="Pfam" id="PF08386"/>
    </source>
</evidence>
<evidence type="ECO:0000256" key="1">
    <source>
        <dbReference type="ARBA" id="ARBA00010088"/>
    </source>
</evidence>
<accession>A0A7R7XV96</accession>
<evidence type="ECO:0000256" key="2">
    <source>
        <dbReference type="ARBA" id="ARBA00022801"/>
    </source>
</evidence>
<sequence length="675" mass="73704">MSLQKGTTDSRHMEDYKDSSLSGGRNPNGGPPRRRGPSRGYTAGPAVLVLTVLAGLSWWLLPVSMEREINLSHDLPEPQFAWNQITPSEALEYHDCFGEFQCARLDVPMDWHRSDGQGARVAIAVTRLPAKVPVTDPRYGGAIVVNPGGPGGSGVTQVLLSGHNLQTIADASVLPSSDVGDAPKYFDIIGFDPRGVNNTTPGFSCFPNLFSQRNWELQAEADGMLGSSADSFMRNWQRAIALNIGCSQGLSTPSAEGDILGEHLNTPPVARDVLEIVERHGEWREKQAQRQYDNCDHDSDEFMLTRTKWRRGQEKLIYWGRSYGTVIGATFAALYPDRVERMVLDGVVDARKYYSGVGPEPIADADNVFDKLIVYCDKMGEGCPFYVGGGPAAIKEAYKDIENSLFNTSLAVQPSATRGPEVVTWTDLKTIQRIAIYQPLMAFSYLAGAASDLVKGDGSALAEFKHGRRAPVCPSAECLISGPWSPDCQGTGQNELYAMSAILCGDADYMQGVDEEGFIQNLRSLRELSSTFGNYWAHTRLNCVGWKAKPKWRMSVPVTGNTSHPILLVNNILDPVTPLQSAKTMSAAFPGSVLLRQDSEGHCTLAAPSTCIAQSIRKYFQNGKLPVPGTVCDADLKPLLGAPNKMDNEDKTLDEIALDKALLDEALRPRTQFPL</sequence>
<dbReference type="SUPFAM" id="SSF53474">
    <property type="entry name" value="alpha/beta-Hydrolases"/>
    <property type="match status" value="2"/>
</dbReference>
<proteinExistence type="inferred from homology"/>
<protein>
    <recommendedName>
        <fullName evidence="9">Proteinase</fullName>
    </recommendedName>
</protein>
<reference evidence="7" key="2">
    <citation type="submission" date="2021-02" db="EMBL/GenBank/DDBJ databases">
        <title>Aspergillus puulaauensis MK2 genome sequence.</title>
        <authorList>
            <person name="Futagami T."/>
            <person name="Mori K."/>
            <person name="Kadooka C."/>
            <person name="Tanaka T."/>
        </authorList>
    </citation>
    <scope>NUCLEOTIDE SEQUENCE</scope>
    <source>
        <strain evidence="7">MK2</strain>
    </source>
</reference>
<dbReference type="AlphaFoldDB" id="A0A7R7XV96"/>
<feature type="transmembrane region" description="Helical" evidence="4">
    <location>
        <begin position="41"/>
        <end position="61"/>
    </location>
</feature>
<evidence type="ECO:0000256" key="3">
    <source>
        <dbReference type="SAM" id="MobiDB-lite"/>
    </source>
</evidence>
<evidence type="ECO:0000313" key="7">
    <source>
        <dbReference type="EMBL" id="BCS28129.1"/>
    </source>
</evidence>
<dbReference type="Pfam" id="PF00561">
    <property type="entry name" value="Abhydrolase_1"/>
    <property type="match status" value="1"/>
</dbReference>
<dbReference type="PANTHER" id="PTHR43248:SF25">
    <property type="entry name" value="AB HYDROLASE-1 DOMAIN-CONTAINING PROTEIN-RELATED"/>
    <property type="match status" value="1"/>
</dbReference>
<dbReference type="Proteomes" id="UP000654913">
    <property type="component" value="Chromosome 6"/>
</dbReference>
<dbReference type="InterPro" id="IPR051601">
    <property type="entry name" value="Serine_prot/Carboxylest_S33"/>
</dbReference>
<evidence type="ECO:0000313" key="8">
    <source>
        <dbReference type="Proteomes" id="UP000654913"/>
    </source>
</evidence>
<dbReference type="Pfam" id="PF08386">
    <property type="entry name" value="Abhydrolase_4"/>
    <property type="match status" value="1"/>
</dbReference>
<dbReference type="Gene3D" id="3.40.50.1820">
    <property type="entry name" value="alpha/beta hydrolase"/>
    <property type="match status" value="1"/>
</dbReference>
<dbReference type="InterPro" id="IPR000073">
    <property type="entry name" value="AB_hydrolase_1"/>
</dbReference>
<feature type="domain" description="Peptidase S33 tripeptidyl aminopeptidase-like C-terminal" evidence="6">
    <location>
        <begin position="530"/>
        <end position="632"/>
    </location>
</feature>
<keyword evidence="4" id="KW-0812">Transmembrane</keyword>
<dbReference type="InterPro" id="IPR029058">
    <property type="entry name" value="AB_hydrolase_fold"/>
</dbReference>
<feature type="region of interest" description="Disordered" evidence="3">
    <location>
        <begin position="1"/>
        <end position="40"/>
    </location>
</feature>
<keyword evidence="4" id="KW-1133">Transmembrane helix</keyword>
<dbReference type="KEGG" id="apuu:APUU_61177A"/>
<dbReference type="GeneID" id="64978126"/>
<name>A0A7R7XV96_9EURO</name>
<keyword evidence="8" id="KW-1185">Reference proteome</keyword>
<dbReference type="InterPro" id="IPR013595">
    <property type="entry name" value="Pept_S33_TAP-like_C"/>
</dbReference>